<keyword evidence="3 6" id="KW-0812">Transmembrane</keyword>
<evidence type="ECO:0000256" key="5">
    <source>
        <dbReference type="ARBA" id="ARBA00023136"/>
    </source>
</evidence>
<evidence type="ECO:0000313" key="7">
    <source>
        <dbReference type="EMBL" id="MBN3274502.1"/>
    </source>
</evidence>
<evidence type="ECO:0000256" key="2">
    <source>
        <dbReference type="ARBA" id="ARBA00006839"/>
    </source>
</evidence>
<evidence type="ECO:0000256" key="4">
    <source>
        <dbReference type="ARBA" id="ARBA00022989"/>
    </source>
</evidence>
<name>A0ABS2XJU2_POLSP</name>
<organism evidence="7 8">
    <name type="scientific">Polyodon spathula</name>
    <name type="common">North American paddlefish</name>
    <name type="synonym">Squalus spathula</name>
    <dbReference type="NCBI Taxonomy" id="7913"/>
    <lineage>
        <taxon>Eukaryota</taxon>
        <taxon>Metazoa</taxon>
        <taxon>Chordata</taxon>
        <taxon>Craniata</taxon>
        <taxon>Vertebrata</taxon>
        <taxon>Euteleostomi</taxon>
        <taxon>Actinopterygii</taxon>
        <taxon>Chondrostei</taxon>
        <taxon>Acipenseriformes</taxon>
        <taxon>Polyodontidae</taxon>
        <taxon>Polyodon</taxon>
    </lineage>
</organism>
<evidence type="ECO:0000256" key="6">
    <source>
        <dbReference type="SAM" id="Phobius"/>
    </source>
</evidence>
<dbReference type="PANTHER" id="PTHR14409">
    <property type="entry name" value="MANNOSIDASE, BETA A, LYSOSOMAL-LIKE, MANBAL PROTEIN"/>
    <property type="match status" value="1"/>
</dbReference>
<comment type="similarity">
    <text evidence="2">Belongs to the UPF0239 family.</text>
</comment>
<accession>A0ABS2XJU2</accession>
<feature type="non-terminal residue" evidence="7">
    <location>
        <position position="185"/>
    </location>
</feature>
<reference evidence="7" key="1">
    <citation type="journal article" date="2021" name="Cell">
        <title>Tracing the genetic footprints of vertebrate landing in non-teleost ray-finned fishes.</title>
        <authorList>
            <person name="Bi X."/>
            <person name="Wang K."/>
            <person name="Yang L."/>
            <person name="Pan H."/>
            <person name="Jiang H."/>
            <person name="Wei Q."/>
            <person name="Fang M."/>
            <person name="Yu H."/>
            <person name="Zhu C."/>
            <person name="Cai Y."/>
            <person name="He Y."/>
            <person name="Gan X."/>
            <person name="Zeng H."/>
            <person name="Yu D."/>
            <person name="Zhu Y."/>
            <person name="Jiang H."/>
            <person name="Qiu Q."/>
            <person name="Yang H."/>
            <person name="Zhang Y.E."/>
            <person name="Wang W."/>
            <person name="Zhu M."/>
            <person name="He S."/>
            <person name="Zhang G."/>
        </authorList>
    </citation>
    <scope>NUCLEOTIDE SEQUENCE</scope>
    <source>
        <strain evidence="7">Pddl_001</strain>
    </source>
</reference>
<feature type="transmembrane region" description="Helical" evidence="6">
    <location>
        <begin position="21"/>
        <end position="42"/>
    </location>
</feature>
<dbReference type="Proteomes" id="UP001166093">
    <property type="component" value="Unassembled WGS sequence"/>
</dbReference>
<dbReference type="PANTHER" id="PTHR14409:SF0">
    <property type="entry name" value="PROTEIN MANBAL"/>
    <property type="match status" value="1"/>
</dbReference>
<evidence type="ECO:0000256" key="3">
    <source>
        <dbReference type="ARBA" id="ARBA00022692"/>
    </source>
</evidence>
<dbReference type="Pfam" id="PF06783">
    <property type="entry name" value="UPF0239"/>
    <property type="match status" value="1"/>
</dbReference>
<dbReference type="EMBL" id="JAAWVQ010040220">
    <property type="protein sequence ID" value="MBN3274502.1"/>
    <property type="molecule type" value="Genomic_DNA"/>
</dbReference>
<evidence type="ECO:0000313" key="8">
    <source>
        <dbReference type="Proteomes" id="UP001166093"/>
    </source>
</evidence>
<proteinExistence type="inferred from homology"/>
<gene>
    <name evidence="7" type="primary">Manbal</name>
    <name evidence="7" type="ORF">GTO93_0013602</name>
</gene>
<dbReference type="InterPro" id="IPR009621">
    <property type="entry name" value="UPF0239"/>
</dbReference>
<keyword evidence="8" id="KW-1185">Reference proteome</keyword>
<feature type="non-terminal residue" evidence="7">
    <location>
        <position position="1"/>
    </location>
</feature>
<sequence length="185" mass="20652">MAGVLDLSAPEIPEPTFLESVLRYGLFLGALFQIICILAVIIPSSKLQESGLCLQLTAQAVTAVWAQTFLQASTPGWALWTWSPHHSVWHRHQRIVLQLPNDSNEAEASRGLLCWPRLLLLLLSSHPHLMRYWKARSRCSLAIKTQMDRMWEAISAQEQILEPLDEMCPVQPTPALPVVQAAVAG</sequence>
<keyword evidence="5 6" id="KW-0472">Membrane</keyword>
<evidence type="ECO:0000256" key="1">
    <source>
        <dbReference type="ARBA" id="ARBA00004167"/>
    </source>
</evidence>
<comment type="caution">
    <text evidence="7">The sequence shown here is derived from an EMBL/GenBank/DDBJ whole genome shotgun (WGS) entry which is preliminary data.</text>
</comment>
<comment type="subcellular location">
    <subcellularLocation>
        <location evidence="1">Membrane</location>
        <topology evidence="1">Single-pass membrane protein</topology>
    </subcellularLocation>
</comment>
<keyword evidence="4 6" id="KW-1133">Transmembrane helix</keyword>
<protein>
    <submittedName>
        <fullName evidence="7">MANBL protein</fullName>
    </submittedName>
</protein>